<dbReference type="GO" id="GO:0005886">
    <property type="term" value="C:plasma membrane"/>
    <property type="evidence" value="ECO:0007669"/>
    <property type="project" value="UniProtKB-SubCell"/>
</dbReference>
<dbReference type="PANTHER" id="PTHR28259">
    <property type="entry name" value="FLUORIDE EXPORT PROTEIN 1-RELATED"/>
    <property type="match status" value="1"/>
</dbReference>
<dbReference type="PANTHER" id="PTHR28259:SF1">
    <property type="entry name" value="FLUORIDE EXPORT PROTEIN 1-RELATED"/>
    <property type="match status" value="1"/>
</dbReference>
<evidence type="ECO:0000256" key="6">
    <source>
        <dbReference type="ARBA" id="ARBA00023136"/>
    </source>
</evidence>
<evidence type="ECO:0000256" key="9">
    <source>
        <dbReference type="SAM" id="MobiDB-lite"/>
    </source>
</evidence>
<evidence type="ECO:0000313" key="12">
    <source>
        <dbReference type="Proteomes" id="UP001138500"/>
    </source>
</evidence>
<feature type="transmembrane region" description="Helical" evidence="10">
    <location>
        <begin position="215"/>
        <end position="234"/>
    </location>
</feature>
<feature type="transmembrane region" description="Helical" evidence="10">
    <location>
        <begin position="184"/>
        <end position="203"/>
    </location>
</feature>
<dbReference type="GO" id="GO:1903425">
    <property type="term" value="F:fluoride transmembrane transporter activity"/>
    <property type="evidence" value="ECO:0007669"/>
    <property type="project" value="TreeGrafter"/>
</dbReference>
<name>A0A9W7W0B0_9PEZI</name>
<comment type="subcellular location">
    <subcellularLocation>
        <location evidence="2">Cell membrane</location>
        <topology evidence="2">Multi-pass membrane protein</topology>
    </subcellularLocation>
</comment>
<dbReference type="OrthoDB" id="409792at2759"/>
<feature type="region of interest" description="Disordered" evidence="9">
    <location>
        <begin position="1"/>
        <end position="174"/>
    </location>
</feature>
<dbReference type="Pfam" id="PF02537">
    <property type="entry name" value="CRCB"/>
    <property type="match status" value="1"/>
</dbReference>
<gene>
    <name evidence="11" type="ORF">Tdes44962_MAKER10249</name>
</gene>
<evidence type="ECO:0000256" key="7">
    <source>
        <dbReference type="ARBA" id="ARBA00035120"/>
    </source>
</evidence>
<reference evidence="11 12" key="1">
    <citation type="journal article" date="2018" name="IMA Fungus">
        <title>IMA Genome-F 10: Nine draft genome sequences of Claviceps purpurea s.lat., including C. arundinis, C. humidiphila, and C. cf. spartinae, pseudomolecules for the pitch canker pathogen Fusarium circinatum, draft genome of Davidsoniella eucalypti, Grosmannia galeiformis, Quambalaria eucalypti, and Teratosphaeria destructans.</title>
        <authorList>
            <person name="Wingfield B.D."/>
            <person name="Liu M."/>
            <person name="Nguyen H.D."/>
            <person name="Lane F.A."/>
            <person name="Morgan S.W."/>
            <person name="De Vos L."/>
            <person name="Wilken P.M."/>
            <person name="Duong T.A."/>
            <person name="Aylward J."/>
            <person name="Coetzee M.P."/>
            <person name="Dadej K."/>
            <person name="De Beer Z.W."/>
            <person name="Findlay W."/>
            <person name="Havenga M."/>
            <person name="Kolarik M."/>
            <person name="Menzies J.G."/>
            <person name="Naidoo K."/>
            <person name="Pochopski O."/>
            <person name="Shoukouhi P."/>
            <person name="Santana Q.C."/>
            <person name="Seifert K.A."/>
            <person name="Soal N."/>
            <person name="Steenkamp E.T."/>
            <person name="Tatham C.T."/>
            <person name="van der Nest M.A."/>
            <person name="Wingfield M.J."/>
        </authorList>
    </citation>
    <scope>NUCLEOTIDE SEQUENCE [LARGE SCALE GENOMIC DNA]</scope>
    <source>
        <strain evidence="11">CMW44962</strain>
    </source>
</reference>
<reference evidence="11 12" key="2">
    <citation type="journal article" date="2021" name="Curr. Genet.">
        <title>Genetic response to nitrogen starvation in the aggressive Eucalyptus foliar pathogen Teratosphaeria destructans.</title>
        <authorList>
            <person name="Havenga M."/>
            <person name="Wingfield B.D."/>
            <person name="Wingfield M.J."/>
            <person name="Dreyer L.L."/>
            <person name="Roets F."/>
            <person name="Aylward J."/>
        </authorList>
    </citation>
    <scope>NUCLEOTIDE SEQUENCE [LARGE SCALE GENOMIC DNA]</scope>
    <source>
        <strain evidence="11">CMW44962</strain>
    </source>
</reference>
<dbReference type="AlphaFoldDB" id="A0A9W7W0B0"/>
<comment type="caution">
    <text evidence="11">The sequence shown here is derived from an EMBL/GenBank/DDBJ whole genome shotgun (WGS) entry which is preliminary data.</text>
</comment>
<dbReference type="InterPro" id="IPR003691">
    <property type="entry name" value="FluC"/>
</dbReference>
<comment type="similarity">
    <text evidence="7">Belongs to the fluoride channel Fluc/FEX (TC 1.A.43) family.</text>
</comment>
<protein>
    <submittedName>
        <fullName evidence="11">CrcB-like protein, Camphor Resistance (CrcB)</fullName>
    </submittedName>
</protein>
<keyword evidence="3" id="KW-1003">Cell membrane</keyword>
<evidence type="ECO:0000256" key="5">
    <source>
        <dbReference type="ARBA" id="ARBA00022989"/>
    </source>
</evidence>
<sequence>MSPPAGADQPRPSPSPARGGLGSADEHRDLAQRGAPSHGPIRPSDGEDEPRESQNLGEIAAGQPTSTEEEDASRLERALSNESWRRHRRGPHPRRDRTQPHEGLAENAAGRPISSSEAEPEPDSMQGPHGRETCQDGNDDIEKGSWRAPAPAVCQSPRRTLEPPKTEPMIPESTRAPPRWLTELYTISYLIFFSIMGTLARLGMQWLTFYPGAPIVTPVVWANFAGSVVMGFLAEDQALFRDHFPPPADAETPLSAPTDAAVDLEKERKAASAKTKKTIPLYIGLATGFCGSFTSFSSFARDAFLALSNDLPTPLDHPAALPSTTATLPRHGGYSFEAWAAVVLITLALSLGGLLAGAHLALFLHPYTPRLPHRLLDPLTLLLATGTWLGALALCIRPPDRSAPPETWRGDALFALVLAPPACLLRFYTSQHLNPLLPTFPLGTFTVN</sequence>
<keyword evidence="5 10" id="KW-1133">Transmembrane helix</keyword>
<evidence type="ECO:0000256" key="10">
    <source>
        <dbReference type="SAM" id="Phobius"/>
    </source>
</evidence>
<dbReference type="Proteomes" id="UP001138500">
    <property type="component" value="Unassembled WGS sequence"/>
</dbReference>
<evidence type="ECO:0000256" key="2">
    <source>
        <dbReference type="ARBA" id="ARBA00004651"/>
    </source>
</evidence>
<evidence type="ECO:0000256" key="1">
    <source>
        <dbReference type="ARBA" id="ARBA00002598"/>
    </source>
</evidence>
<feature type="compositionally biased region" description="Basic and acidic residues" evidence="9">
    <location>
        <begin position="129"/>
        <end position="145"/>
    </location>
</feature>
<comment type="function">
    <text evidence="1">Fluoride channel required for the rapid expulsion of cytoplasmic fluoride.</text>
</comment>
<feature type="transmembrane region" description="Helical" evidence="10">
    <location>
        <begin position="338"/>
        <end position="363"/>
    </location>
</feature>
<feature type="non-terminal residue" evidence="11">
    <location>
        <position position="448"/>
    </location>
</feature>
<evidence type="ECO:0000256" key="8">
    <source>
        <dbReference type="ARBA" id="ARBA00035585"/>
    </source>
</evidence>
<dbReference type="EMBL" id="RIBY02002176">
    <property type="protein sequence ID" value="KAH9823709.1"/>
    <property type="molecule type" value="Genomic_DNA"/>
</dbReference>
<proteinExistence type="inferred from homology"/>
<comment type="catalytic activity">
    <reaction evidence="8">
        <text>fluoride(in) = fluoride(out)</text>
        <dbReference type="Rhea" id="RHEA:76159"/>
        <dbReference type="ChEBI" id="CHEBI:17051"/>
    </reaction>
    <physiologicalReaction direction="left-to-right" evidence="8">
        <dbReference type="Rhea" id="RHEA:76160"/>
    </physiologicalReaction>
</comment>
<feature type="compositionally biased region" description="Basic residues" evidence="9">
    <location>
        <begin position="85"/>
        <end position="95"/>
    </location>
</feature>
<evidence type="ECO:0000313" key="11">
    <source>
        <dbReference type="EMBL" id="KAH9823709.1"/>
    </source>
</evidence>
<keyword evidence="4 10" id="KW-0812">Transmembrane</keyword>
<evidence type="ECO:0000256" key="3">
    <source>
        <dbReference type="ARBA" id="ARBA00022475"/>
    </source>
</evidence>
<accession>A0A9W7W0B0</accession>
<feature type="transmembrane region" description="Helical" evidence="10">
    <location>
        <begin position="279"/>
        <end position="300"/>
    </location>
</feature>
<keyword evidence="6 10" id="KW-0472">Membrane</keyword>
<evidence type="ECO:0000256" key="4">
    <source>
        <dbReference type="ARBA" id="ARBA00022692"/>
    </source>
</evidence>
<keyword evidence="12" id="KW-1185">Reference proteome</keyword>
<organism evidence="11 12">
    <name type="scientific">Teratosphaeria destructans</name>
    <dbReference type="NCBI Taxonomy" id="418781"/>
    <lineage>
        <taxon>Eukaryota</taxon>
        <taxon>Fungi</taxon>
        <taxon>Dikarya</taxon>
        <taxon>Ascomycota</taxon>
        <taxon>Pezizomycotina</taxon>
        <taxon>Dothideomycetes</taxon>
        <taxon>Dothideomycetidae</taxon>
        <taxon>Mycosphaerellales</taxon>
        <taxon>Teratosphaeriaceae</taxon>
        <taxon>Teratosphaeria</taxon>
    </lineage>
</organism>